<dbReference type="InterPro" id="IPR023298">
    <property type="entry name" value="ATPase_P-typ_TM_dom_sf"/>
</dbReference>
<feature type="transmembrane region" description="Helical" evidence="16">
    <location>
        <begin position="269"/>
        <end position="289"/>
    </location>
</feature>
<dbReference type="InterPro" id="IPR027256">
    <property type="entry name" value="P-typ_ATPase_IB"/>
</dbReference>
<keyword evidence="5 16" id="KW-0479">Metal-binding</keyword>
<dbReference type="PANTHER" id="PTHR43520:SF8">
    <property type="entry name" value="P-TYPE CU(+) TRANSPORTER"/>
    <property type="match status" value="1"/>
</dbReference>
<keyword evidence="12 16" id="KW-1133">Transmembrane helix</keyword>
<evidence type="ECO:0000256" key="5">
    <source>
        <dbReference type="ARBA" id="ARBA00022723"/>
    </source>
</evidence>
<feature type="transmembrane region" description="Helical" evidence="16">
    <location>
        <begin position="451"/>
        <end position="475"/>
    </location>
</feature>
<keyword evidence="16" id="KW-1003">Cell membrane</keyword>
<keyword evidence="14" id="KW-0406">Ion transport</keyword>
<dbReference type="SUPFAM" id="SSF81665">
    <property type="entry name" value="Calcium ATPase, transmembrane domain M"/>
    <property type="match status" value="1"/>
</dbReference>
<dbReference type="InterPro" id="IPR006122">
    <property type="entry name" value="HMA_Cu_ion-bd"/>
</dbReference>
<evidence type="ECO:0000259" key="18">
    <source>
        <dbReference type="PROSITE" id="PS50846"/>
    </source>
</evidence>
<evidence type="ECO:0000256" key="7">
    <source>
        <dbReference type="ARBA" id="ARBA00022741"/>
    </source>
</evidence>
<dbReference type="InterPro" id="IPR023299">
    <property type="entry name" value="ATPase_P-typ_cyto_dom_N"/>
</dbReference>
<feature type="region of interest" description="Disordered" evidence="17">
    <location>
        <begin position="821"/>
        <end position="845"/>
    </location>
</feature>
<evidence type="ECO:0000256" key="10">
    <source>
        <dbReference type="ARBA" id="ARBA00022842"/>
    </source>
</evidence>
<evidence type="ECO:0000256" key="14">
    <source>
        <dbReference type="ARBA" id="ARBA00023065"/>
    </source>
</evidence>
<organism evidence="19">
    <name type="scientific">Leptospirillum ferriphilum</name>
    <dbReference type="NCBI Taxonomy" id="178606"/>
    <lineage>
        <taxon>Bacteria</taxon>
        <taxon>Pseudomonadati</taxon>
        <taxon>Nitrospirota</taxon>
        <taxon>Nitrospiria</taxon>
        <taxon>Nitrospirales</taxon>
        <taxon>Nitrospiraceae</taxon>
        <taxon>Leptospirillum</taxon>
    </lineage>
</organism>
<dbReference type="InterPro" id="IPR006121">
    <property type="entry name" value="HMA_dom"/>
</dbReference>
<protein>
    <submittedName>
        <fullName evidence="19">Heavy metal translocating P-type ATPase</fullName>
    </submittedName>
</protein>
<keyword evidence="4 16" id="KW-0812">Transmembrane</keyword>
<evidence type="ECO:0000256" key="15">
    <source>
        <dbReference type="ARBA" id="ARBA00023136"/>
    </source>
</evidence>
<dbReference type="PANTHER" id="PTHR43520">
    <property type="entry name" value="ATP7, ISOFORM B"/>
    <property type="match status" value="1"/>
</dbReference>
<feature type="transmembrane region" description="Helical" evidence="16">
    <location>
        <begin position="763"/>
        <end position="785"/>
    </location>
</feature>
<dbReference type="SUPFAM" id="SSF81653">
    <property type="entry name" value="Calcium ATPase, transduction domain A"/>
    <property type="match status" value="1"/>
</dbReference>
<keyword evidence="7 16" id="KW-0547">Nucleotide-binding</keyword>
<name>A0A7C3QSX9_9BACT</name>
<dbReference type="InterPro" id="IPR023214">
    <property type="entry name" value="HAD_sf"/>
</dbReference>
<comment type="similarity">
    <text evidence="2 16">Belongs to the cation transport ATPase (P-type) (TC 3.A.3) family. Type IB subfamily.</text>
</comment>
<dbReference type="InterPro" id="IPR018303">
    <property type="entry name" value="ATPase_P-typ_P_site"/>
</dbReference>
<dbReference type="InterPro" id="IPR036163">
    <property type="entry name" value="HMA_dom_sf"/>
</dbReference>
<feature type="compositionally biased region" description="Pro residues" evidence="17">
    <location>
        <begin position="91"/>
        <end position="101"/>
    </location>
</feature>
<feature type="domain" description="HMA" evidence="18">
    <location>
        <begin position="3"/>
        <end position="68"/>
    </location>
</feature>
<dbReference type="Gene3D" id="3.40.50.1000">
    <property type="entry name" value="HAD superfamily/HAD-like"/>
    <property type="match status" value="1"/>
</dbReference>
<dbReference type="InterPro" id="IPR036412">
    <property type="entry name" value="HAD-like_sf"/>
</dbReference>
<dbReference type="NCBIfam" id="TIGR01511">
    <property type="entry name" value="ATPase-IB1_Cu"/>
    <property type="match status" value="1"/>
</dbReference>
<evidence type="ECO:0000256" key="1">
    <source>
        <dbReference type="ARBA" id="ARBA00004127"/>
    </source>
</evidence>
<evidence type="ECO:0000256" key="16">
    <source>
        <dbReference type="RuleBase" id="RU362081"/>
    </source>
</evidence>
<dbReference type="SUPFAM" id="SSF55008">
    <property type="entry name" value="HMA, heavy metal-associated domain"/>
    <property type="match status" value="2"/>
</dbReference>
<dbReference type="PROSITE" id="PS50846">
    <property type="entry name" value="HMA_2"/>
    <property type="match status" value="2"/>
</dbReference>
<feature type="transmembrane region" description="Helical" evidence="16">
    <location>
        <begin position="186"/>
        <end position="203"/>
    </location>
</feature>
<feature type="transmembrane region" description="Helical" evidence="16">
    <location>
        <begin position="239"/>
        <end position="257"/>
    </location>
</feature>
<evidence type="ECO:0000256" key="2">
    <source>
        <dbReference type="ARBA" id="ARBA00006024"/>
    </source>
</evidence>
<evidence type="ECO:0000256" key="13">
    <source>
        <dbReference type="ARBA" id="ARBA00023008"/>
    </source>
</evidence>
<dbReference type="GO" id="GO:0043682">
    <property type="term" value="F:P-type divalent copper transporter activity"/>
    <property type="evidence" value="ECO:0007669"/>
    <property type="project" value="TreeGrafter"/>
</dbReference>
<dbReference type="NCBIfam" id="TIGR01525">
    <property type="entry name" value="ATPase-IB_hvy"/>
    <property type="match status" value="1"/>
</dbReference>
<sequence length="845" mass="90012">MSVSHRYRISGMTCQNCVRHVTKALSALPGVTRVTVSLEHNEATVESAAPIPFDQVLSAVQEAGYGASDGSDPATLLPAGPAEPAPTDITPLPPSPSPPEPSGLSRTSFRVEGMHCATCVFTIEKVLRRQEGVGRVHVNLATESCDLTFDPRRTSIDRLFSAIRDAGYNPSLPDAEAVKREYHKELTGLFVTTFLGGILLVLHGKAGEGWVLAFAILLQAAGGWIFYRGAWSALRNGTANMDTLVALGTTSALGYTAMHVTGFVPDDMVMTQVLLLIFIRAGKVLEAWVKARARSLLMDTASLLPESASVVLPDGSLRTTPLAELTAGVTVLVPHGERLPADGILTDGEAWIDLSLVTGESLPVRKSVGEELIGGATNAGSPFRMNVTGLGRETVLFRILKMVQEAQGDRPPVQRLADRISAIFVPAVIAMALLAGGLFELSTGDHRLAVMALIGVLVVACPCALGLATPTAILVGSSRALRMGILFRKGQAIEELSRIDVLAMDKTGTLTRGTLTDVIWTPATGESSLERLGGRILEAVRQSGHPVSRALSDYLGQNGIFPVEGSQVEELPGKGLAARWADGIPYRLLVGNLVFLREEGVPLPPLDTGESSGVLVGVAENGQLAGTFRLADELRPEAEEVIRRFRSRGVDVRLLTGDRKEEAARVALMAGIPEDHVHAELSPGDKRELIRTWEQQGKTVAMVGDGINDAGSLTQASVGIAMSRAMALTREKGDVLLLGDDLIRLDWAHRAAILTMGKIRQNLGWAFFYNLLGIPLAGGILYPFFHLFVPPYYSGLAMALSSVTVVANALALSYSIPGGHQEHNPLSGPTEQDPPPIAHVSPTKG</sequence>
<dbReference type="InterPro" id="IPR008250">
    <property type="entry name" value="ATPase_P-typ_transduc_dom_A_sf"/>
</dbReference>
<keyword evidence="8" id="KW-0187">Copper transport</keyword>
<feature type="transmembrane region" description="Helical" evidence="16">
    <location>
        <begin position="420"/>
        <end position="439"/>
    </location>
</feature>
<dbReference type="GO" id="GO:0055070">
    <property type="term" value="P:copper ion homeostasis"/>
    <property type="evidence" value="ECO:0007669"/>
    <property type="project" value="TreeGrafter"/>
</dbReference>
<keyword evidence="3" id="KW-0813">Transport</keyword>
<dbReference type="PRINTS" id="PR00119">
    <property type="entry name" value="CATATPASE"/>
</dbReference>
<dbReference type="PROSITE" id="PS00154">
    <property type="entry name" value="ATPASE_E1_E2"/>
    <property type="match status" value="1"/>
</dbReference>
<proteinExistence type="inferred from homology"/>
<keyword evidence="11" id="KW-1278">Translocase</keyword>
<dbReference type="GO" id="GO:0005524">
    <property type="term" value="F:ATP binding"/>
    <property type="evidence" value="ECO:0007669"/>
    <property type="project" value="UniProtKB-UniRule"/>
</dbReference>
<reference evidence="19" key="1">
    <citation type="journal article" date="2020" name="mSystems">
        <title>Genome- and Community-Level Interaction Insights into Carbon Utilization and Element Cycling Functions of Hydrothermarchaeota in Hydrothermal Sediment.</title>
        <authorList>
            <person name="Zhou Z."/>
            <person name="Liu Y."/>
            <person name="Xu W."/>
            <person name="Pan J."/>
            <person name="Luo Z.H."/>
            <person name="Li M."/>
        </authorList>
    </citation>
    <scope>NUCLEOTIDE SEQUENCE [LARGE SCALE GENOMIC DNA]</scope>
    <source>
        <strain evidence="19">SpSt-902</strain>
    </source>
</reference>
<dbReference type="Pfam" id="PF00122">
    <property type="entry name" value="E1-E2_ATPase"/>
    <property type="match status" value="1"/>
</dbReference>
<dbReference type="InterPro" id="IPR059000">
    <property type="entry name" value="ATPase_P-type_domA"/>
</dbReference>
<feature type="transmembrane region" description="Helical" evidence="16">
    <location>
        <begin position="209"/>
        <end position="227"/>
    </location>
</feature>
<comment type="subcellular location">
    <subcellularLocation>
        <location evidence="16">Cell membrane</location>
    </subcellularLocation>
    <subcellularLocation>
        <location evidence="1">Endomembrane system</location>
        <topology evidence="1">Multi-pass membrane protein</topology>
    </subcellularLocation>
</comment>
<keyword evidence="15 16" id="KW-0472">Membrane</keyword>
<dbReference type="PRINTS" id="PR00943">
    <property type="entry name" value="CUATPASE"/>
</dbReference>
<dbReference type="SUPFAM" id="SSF56784">
    <property type="entry name" value="HAD-like"/>
    <property type="match status" value="1"/>
</dbReference>
<feature type="domain" description="HMA" evidence="18">
    <location>
        <begin position="105"/>
        <end position="171"/>
    </location>
</feature>
<dbReference type="InterPro" id="IPR001757">
    <property type="entry name" value="P_typ_ATPase"/>
</dbReference>
<dbReference type="Pfam" id="PF00702">
    <property type="entry name" value="Hydrolase"/>
    <property type="match status" value="1"/>
</dbReference>
<dbReference type="PRINTS" id="PR00942">
    <property type="entry name" value="CUATPASEI"/>
</dbReference>
<dbReference type="Pfam" id="PF00403">
    <property type="entry name" value="HMA"/>
    <property type="match status" value="2"/>
</dbReference>
<dbReference type="Gene3D" id="3.40.1110.10">
    <property type="entry name" value="Calcium-transporting ATPase, cytoplasmic domain N"/>
    <property type="match status" value="1"/>
</dbReference>
<dbReference type="Gene3D" id="3.30.70.100">
    <property type="match status" value="2"/>
</dbReference>
<evidence type="ECO:0000256" key="8">
    <source>
        <dbReference type="ARBA" id="ARBA00022796"/>
    </source>
</evidence>
<evidence type="ECO:0000256" key="11">
    <source>
        <dbReference type="ARBA" id="ARBA00022967"/>
    </source>
</evidence>
<dbReference type="GO" id="GO:0012505">
    <property type="term" value="C:endomembrane system"/>
    <property type="evidence" value="ECO:0007669"/>
    <property type="project" value="UniProtKB-SubCell"/>
</dbReference>
<evidence type="ECO:0000256" key="6">
    <source>
        <dbReference type="ARBA" id="ARBA00022737"/>
    </source>
</evidence>
<dbReference type="GO" id="GO:0005886">
    <property type="term" value="C:plasma membrane"/>
    <property type="evidence" value="ECO:0007669"/>
    <property type="project" value="UniProtKB-SubCell"/>
</dbReference>
<evidence type="ECO:0000256" key="9">
    <source>
        <dbReference type="ARBA" id="ARBA00022840"/>
    </source>
</evidence>
<dbReference type="FunFam" id="3.30.70.100:FF:000005">
    <property type="entry name" value="Copper-exporting P-type ATPase A"/>
    <property type="match status" value="1"/>
</dbReference>
<feature type="transmembrane region" description="Helical" evidence="16">
    <location>
        <begin position="791"/>
        <end position="812"/>
    </location>
</feature>
<evidence type="ECO:0000256" key="12">
    <source>
        <dbReference type="ARBA" id="ARBA00022989"/>
    </source>
</evidence>
<dbReference type="GO" id="GO:0016887">
    <property type="term" value="F:ATP hydrolysis activity"/>
    <property type="evidence" value="ECO:0007669"/>
    <property type="project" value="InterPro"/>
</dbReference>
<evidence type="ECO:0000256" key="3">
    <source>
        <dbReference type="ARBA" id="ARBA00022448"/>
    </source>
</evidence>
<dbReference type="PROSITE" id="PS01047">
    <property type="entry name" value="HMA_1"/>
    <property type="match status" value="2"/>
</dbReference>
<dbReference type="NCBIfam" id="TIGR01494">
    <property type="entry name" value="ATPase_P-type"/>
    <property type="match status" value="2"/>
</dbReference>
<dbReference type="Gene3D" id="2.70.150.10">
    <property type="entry name" value="Calcium-transporting ATPase, cytoplasmic transduction domain A"/>
    <property type="match status" value="1"/>
</dbReference>
<evidence type="ECO:0000313" key="19">
    <source>
        <dbReference type="EMBL" id="HFT92771.1"/>
    </source>
</evidence>
<keyword evidence="6" id="KW-0677">Repeat</keyword>
<dbReference type="EMBL" id="DTMM01000043">
    <property type="protein sequence ID" value="HFT92771.1"/>
    <property type="molecule type" value="Genomic_DNA"/>
</dbReference>
<dbReference type="NCBIfam" id="TIGR00003">
    <property type="entry name" value="copper ion binding protein"/>
    <property type="match status" value="2"/>
</dbReference>
<evidence type="ECO:0000256" key="4">
    <source>
        <dbReference type="ARBA" id="ARBA00022692"/>
    </source>
</evidence>
<keyword evidence="9 16" id="KW-0067">ATP-binding</keyword>
<feature type="region of interest" description="Disordered" evidence="17">
    <location>
        <begin position="64"/>
        <end position="107"/>
    </location>
</feature>
<gene>
    <name evidence="19" type="ORF">ENX03_02295</name>
</gene>
<dbReference type="CDD" id="cd00371">
    <property type="entry name" value="HMA"/>
    <property type="match status" value="2"/>
</dbReference>
<keyword evidence="13" id="KW-0186">Copper</keyword>
<evidence type="ECO:0000256" key="17">
    <source>
        <dbReference type="SAM" id="MobiDB-lite"/>
    </source>
</evidence>
<dbReference type="FunFam" id="3.30.70.100:FF:000001">
    <property type="entry name" value="ATPase copper transporting beta"/>
    <property type="match status" value="1"/>
</dbReference>
<comment type="caution">
    <text evidence="19">The sequence shown here is derived from an EMBL/GenBank/DDBJ whole genome shotgun (WGS) entry which is preliminary data.</text>
</comment>
<keyword evidence="10" id="KW-0460">Magnesium</keyword>
<dbReference type="GO" id="GO:0005507">
    <property type="term" value="F:copper ion binding"/>
    <property type="evidence" value="ECO:0007669"/>
    <property type="project" value="InterPro"/>
</dbReference>
<accession>A0A7C3QSX9</accession>
<dbReference type="InterPro" id="IPR017969">
    <property type="entry name" value="Heavy-metal-associated_CS"/>
</dbReference>
<dbReference type="AlphaFoldDB" id="A0A7C3QSX9"/>